<dbReference type="OrthoDB" id="9906841at2759"/>
<dbReference type="Proteomes" id="UP000437017">
    <property type="component" value="Unassembled WGS sequence"/>
</dbReference>
<evidence type="ECO:0000313" key="3">
    <source>
        <dbReference type="Proteomes" id="UP000437017"/>
    </source>
</evidence>
<protein>
    <submittedName>
        <fullName evidence="2">Uncharacterized protein</fullName>
    </submittedName>
</protein>
<dbReference type="AlphaFoldDB" id="A0A643BSP5"/>
<gene>
    <name evidence="2" type="ORF">E2I00_019892</name>
</gene>
<feature type="non-terminal residue" evidence="2">
    <location>
        <position position="189"/>
    </location>
</feature>
<name>A0A643BSP5_BALPH</name>
<evidence type="ECO:0000256" key="1">
    <source>
        <dbReference type="SAM" id="MobiDB-lite"/>
    </source>
</evidence>
<proteinExistence type="predicted"/>
<reference evidence="2 3" key="1">
    <citation type="journal article" date="2019" name="PLoS ONE">
        <title>Genomic analyses reveal an absence of contemporary introgressive admixture between fin whales and blue whales, despite known hybrids.</title>
        <authorList>
            <person name="Westbury M.V."/>
            <person name="Petersen B."/>
            <person name="Lorenzen E.D."/>
        </authorList>
    </citation>
    <scope>NUCLEOTIDE SEQUENCE [LARGE SCALE GENOMIC DNA]</scope>
    <source>
        <strain evidence="2">FinWhale-01</strain>
    </source>
</reference>
<evidence type="ECO:0000313" key="2">
    <source>
        <dbReference type="EMBL" id="KAB0390991.1"/>
    </source>
</evidence>
<keyword evidence="3" id="KW-1185">Reference proteome</keyword>
<accession>A0A643BSP5</accession>
<feature type="region of interest" description="Disordered" evidence="1">
    <location>
        <begin position="130"/>
        <end position="189"/>
    </location>
</feature>
<comment type="caution">
    <text evidence="2">The sequence shown here is derived from an EMBL/GenBank/DDBJ whole genome shotgun (WGS) entry which is preliminary data.</text>
</comment>
<sequence length="189" mass="20790">MSRTSQPFFNGAHSGVLPSYEMLKEEQEVAVLGAPQSQAPVTTTVINIRSETSVPDHIGFYTTFPNEFPRTNNQRDRNKLQQINSFASQGNQEHTASVLATGTLTHCPRGGPLSWTREVQPLGVVVTLQHPAAAGTRRRRQRAGSPRSQTSCPGTADNQDRRESSRRQGRRGRRLPGVFGEALPLTPSF</sequence>
<organism evidence="2 3">
    <name type="scientific">Balaenoptera physalus</name>
    <name type="common">Fin whale</name>
    <name type="synonym">Balaena physalus</name>
    <dbReference type="NCBI Taxonomy" id="9770"/>
    <lineage>
        <taxon>Eukaryota</taxon>
        <taxon>Metazoa</taxon>
        <taxon>Chordata</taxon>
        <taxon>Craniata</taxon>
        <taxon>Vertebrata</taxon>
        <taxon>Euteleostomi</taxon>
        <taxon>Mammalia</taxon>
        <taxon>Eutheria</taxon>
        <taxon>Laurasiatheria</taxon>
        <taxon>Artiodactyla</taxon>
        <taxon>Whippomorpha</taxon>
        <taxon>Cetacea</taxon>
        <taxon>Mysticeti</taxon>
        <taxon>Balaenopteridae</taxon>
        <taxon>Balaenoptera</taxon>
    </lineage>
</organism>
<dbReference type="EMBL" id="SGJD01004891">
    <property type="protein sequence ID" value="KAB0390991.1"/>
    <property type="molecule type" value="Genomic_DNA"/>
</dbReference>